<dbReference type="SUPFAM" id="SSF46785">
    <property type="entry name" value="Winged helix' DNA-binding domain"/>
    <property type="match status" value="1"/>
</dbReference>
<dbReference type="GO" id="GO:0006950">
    <property type="term" value="P:response to stress"/>
    <property type="evidence" value="ECO:0007669"/>
    <property type="project" value="TreeGrafter"/>
</dbReference>
<organism evidence="2 3">
    <name type="scientific">Streptomyces morookaense</name>
    <name type="common">Streptoverticillium morookaense</name>
    <dbReference type="NCBI Taxonomy" id="1970"/>
    <lineage>
        <taxon>Bacteria</taxon>
        <taxon>Bacillati</taxon>
        <taxon>Actinomycetota</taxon>
        <taxon>Actinomycetes</taxon>
        <taxon>Kitasatosporales</taxon>
        <taxon>Streptomycetaceae</taxon>
        <taxon>Streptomyces</taxon>
    </lineage>
</organism>
<dbReference type="RefSeq" id="WP_171079597.1">
    <property type="nucleotide sequence ID" value="NZ_BNBU01000003.1"/>
</dbReference>
<dbReference type="InterPro" id="IPR036390">
    <property type="entry name" value="WH_DNA-bd_sf"/>
</dbReference>
<keyword evidence="3" id="KW-1185">Reference proteome</keyword>
<comment type="caution">
    <text evidence="2">The sequence shown here is derived from an EMBL/GenBank/DDBJ whole genome shotgun (WGS) entry which is preliminary data.</text>
</comment>
<dbReference type="InterPro" id="IPR000835">
    <property type="entry name" value="HTH_MarR-typ"/>
</dbReference>
<dbReference type="PROSITE" id="PS50995">
    <property type="entry name" value="HTH_MARR_2"/>
    <property type="match status" value="1"/>
</dbReference>
<proteinExistence type="predicted"/>
<dbReference type="PANTHER" id="PTHR33164">
    <property type="entry name" value="TRANSCRIPTIONAL REGULATOR, MARR FAMILY"/>
    <property type="match status" value="1"/>
</dbReference>
<dbReference type="Gene3D" id="1.10.10.10">
    <property type="entry name" value="Winged helix-like DNA-binding domain superfamily/Winged helix DNA-binding domain"/>
    <property type="match status" value="1"/>
</dbReference>
<dbReference type="PANTHER" id="PTHR33164:SF103">
    <property type="entry name" value="REGULATORY PROTEIN MARR"/>
    <property type="match status" value="1"/>
</dbReference>
<reference evidence="2 3" key="1">
    <citation type="submission" date="2020-04" db="EMBL/GenBank/DDBJ databases">
        <title>Draft Genome Sequence of Streptomyces morookaense DSM 40503, an 8-azaguanine-producing strain.</title>
        <authorList>
            <person name="Qi J."/>
            <person name="Gao J.-M."/>
        </authorList>
    </citation>
    <scope>NUCLEOTIDE SEQUENCE [LARGE SCALE GENOMIC DNA]</scope>
    <source>
        <strain evidence="2 3">DSM 40503</strain>
    </source>
</reference>
<dbReference type="InterPro" id="IPR036388">
    <property type="entry name" value="WH-like_DNA-bd_sf"/>
</dbReference>
<dbReference type="Pfam" id="PF12802">
    <property type="entry name" value="MarR_2"/>
    <property type="match status" value="1"/>
</dbReference>
<dbReference type="InterPro" id="IPR039422">
    <property type="entry name" value="MarR/SlyA-like"/>
</dbReference>
<feature type="domain" description="HTH marR-type" evidence="1">
    <location>
        <begin position="7"/>
        <end position="139"/>
    </location>
</feature>
<evidence type="ECO:0000313" key="3">
    <source>
        <dbReference type="Proteomes" id="UP000587462"/>
    </source>
</evidence>
<protein>
    <submittedName>
        <fullName evidence="2">MarR family transcriptional regulator</fullName>
    </submittedName>
</protein>
<dbReference type="AlphaFoldDB" id="A0A7Y7B2J2"/>
<name>A0A7Y7B2J2_STRMO</name>
<dbReference type="EMBL" id="JABBXF010000016">
    <property type="protein sequence ID" value="NVK77809.1"/>
    <property type="molecule type" value="Genomic_DNA"/>
</dbReference>
<accession>A0A7Y7B2J2</accession>
<sequence>MAAGGLPDELAGVLAGIQRLARRRLWRAMPRPRLRGAQAELMRVVAARPGIGVSAAARELCLAANSVSTLVNQLVAAGLLHREPDPQDRRAALLHPTPACHEQLRVWDAQRTALFRQRMESLPADDREALAAALPALRRLAESLRETPETREVP</sequence>
<evidence type="ECO:0000313" key="2">
    <source>
        <dbReference type="EMBL" id="NVK77809.1"/>
    </source>
</evidence>
<gene>
    <name evidence="2" type="ORF">HG542_09040</name>
</gene>
<evidence type="ECO:0000259" key="1">
    <source>
        <dbReference type="PROSITE" id="PS50995"/>
    </source>
</evidence>
<dbReference type="Proteomes" id="UP000587462">
    <property type="component" value="Unassembled WGS sequence"/>
</dbReference>
<dbReference type="SMART" id="SM00347">
    <property type="entry name" value="HTH_MARR"/>
    <property type="match status" value="1"/>
</dbReference>
<dbReference type="GO" id="GO:0003700">
    <property type="term" value="F:DNA-binding transcription factor activity"/>
    <property type="evidence" value="ECO:0007669"/>
    <property type="project" value="InterPro"/>
</dbReference>